<dbReference type="EMBL" id="CP000085">
    <property type="protein sequence ID" value="ABC35222.1"/>
    <property type="molecule type" value="Genomic_DNA"/>
</dbReference>
<feature type="region of interest" description="Disordered" evidence="1">
    <location>
        <begin position="185"/>
        <end position="210"/>
    </location>
</feature>
<dbReference type="Gene3D" id="3.30.300.170">
    <property type="match status" value="1"/>
</dbReference>
<dbReference type="Pfam" id="PF09480">
    <property type="entry name" value="PrgH"/>
    <property type="match status" value="1"/>
</dbReference>
<sequence length="469" mass="51251">MRLPGPNPIIRFTIDGSEGDRENDIYIIRPFIAQVTLEITEMNKPDSGLEIMQLRILFGPLFGSDIAIPPGEIFFCVGEQVIDDRPAEHPENHAGHLLERAVDTLYIPHRAGAPNFRLRFPGVPTQAARIPETGEAARGDFEVDFLSADGCVTQCAAFNTVCRFGDIAFALRRQGEPWSEAVARYAPHAPSRSPDTAEQGTPGEPGDSGERASRFALKLGALLVVGVALAALAYWQVQRYVGAQKLASVNGVLAGAPAPNAILPGDDGRIYVLSASQDGAEWDREALLKAALPEKIEVAVIGAERQRIERRLDEAGVDFVTVRLDTPERPELILTGAAPVADRARAIGELRRAAPYVRDVRVIDASLGAIEQEARNALDKAGARYRLLARRGGATFEVATSFGDEELAALQNLMRSFSHKWGTRRVDFKIALRTDWLKGKSYREGGDGYVLLDHASWYFPQPLEGAHSR</sequence>
<dbReference type="InterPro" id="IPR013387">
    <property type="entry name" value="T3SS_PrgH/EprH"/>
</dbReference>
<evidence type="ECO:0000256" key="1">
    <source>
        <dbReference type="SAM" id="MobiDB-lite"/>
    </source>
</evidence>
<protein>
    <submittedName>
        <fullName evidence="2">Type III secretion system protein BsaM</fullName>
    </submittedName>
</protein>
<dbReference type="Proteomes" id="UP000001930">
    <property type="component" value="Chromosome II"/>
</dbReference>
<evidence type="ECO:0000313" key="3">
    <source>
        <dbReference type="Proteomes" id="UP000001930"/>
    </source>
</evidence>
<dbReference type="HOGENOM" id="CLU_054956_1_0_4"/>
<reference evidence="2 3" key="1">
    <citation type="journal article" date="2005" name="BMC Genomics">
        <title>Bacterial genome adaptation to niches: divergence of the potential virulence genes in three Burkholderia species of different survival strategies.</title>
        <authorList>
            <person name="Kim H.S."/>
            <person name="Schell M.A."/>
            <person name="Yu Y."/>
            <person name="Ulrich R.L."/>
            <person name="Sarria S.H."/>
            <person name="Nierman W.C."/>
            <person name="DeShazer D."/>
        </authorList>
    </citation>
    <scope>NUCLEOTIDE SEQUENCE [LARGE SCALE GENOMIC DNA]</scope>
    <source>
        <strain evidence="3">ATCC 700388 / DSM 13276 / CCUG 48851 / CIP 106301 / E264</strain>
    </source>
</reference>
<gene>
    <name evidence="2" type="ordered locus">BTH_II0826</name>
</gene>
<dbReference type="GO" id="GO:0016020">
    <property type="term" value="C:membrane"/>
    <property type="evidence" value="ECO:0007669"/>
    <property type="project" value="InterPro"/>
</dbReference>
<name>Q2T726_BURTA</name>
<dbReference type="KEGG" id="bte:BTH_II0826"/>
<dbReference type="NCBIfam" id="TIGR02554">
    <property type="entry name" value="PrgH"/>
    <property type="match status" value="1"/>
</dbReference>
<dbReference type="Gene3D" id="3.30.70.1780">
    <property type="match status" value="1"/>
</dbReference>
<dbReference type="AlphaFoldDB" id="Q2T726"/>
<keyword evidence="3" id="KW-1185">Reference proteome</keyword>
<organism evidence="2 3">
    <name type="scientific">Burkholderia thailandensis (strain ATCC 700388 / DSM 13276 / CCUG 48851 / CIP 106301 / E264)</name>
    <dbReference type="NCBI Taxonomy" id="271848"/>
    <lineage>
        <taxon>Bacteria</taxon>
        <taxon>Pseudomonadati</taxon>
        <taxon>Pseudomonadota</taxon>
        <taxon>Betaproteobacteria</taxon>
        <taxon>Burkholderiales</taxon>
        <taxon>Burkholderiaceae</taxon>
        <taxon>Burkholderia</taxon>
        <taxon>pseudomallei group</taxon>
    </lineage>
</organism>
<evidence type="ECO:0000313" key="2">
    <source>
        <dbReference type="EMBL" id="ABC35222.1"/>
    </source>
</evidence>
<proteinExistence type="predicted"/>
<dbReference type="InterPro" id="IPR019029">
    <property type="entry name" value="T3SS_PrgH/EprH-like"/>
</dbReference>
<dbReference type="Gene3D" id="3.30.70.1770">
    <property type="match status" value="1"/>
</dbReference>
<accession>Q2T726</accession>
<dbReference type="Gene3D" id="2.60.200.20">
    <property type="match status" value="1"/>
</dbReference>